<feature type="domain" description="Aminotransferase class V" evidence="2">
    <location>
        <begin position="61"/>
        <end position="486"/>
    </location>
</feature>
<reference evidence="3" key="1">
    <citation type="journal article" date="2020" name="Stud. Mycol.">
        <title>101 Dothideomycetes genomes: a test case for predicting lifestyles and emergence of pathogens.</title>
        <authorList>
            <person name="Haridas S."/>
            <person name="Albert R."/>
            <person name="Binder M."/>
            <person name="Bloem J."/>
            <person name="Labutti K."/>
            <person name="Salamov A."/>
            <person name="Andreopoulos B."/>
            <person name="Baker S."/>
            <person name="Barry K."/>
            <person name="Bills G."/>
            <person name="Bluhm B."/>
            <person name="Cannon C."/>
            <person name="Castanera R."/>
            <person name="Culley D."/>
            <person name="Daum C."/>
            <person name="Ezra D."/>
            <person name="Gonzalez J."/>
            <person name="Henrissat B."/>
            <person name="Kuo A."/>
            <person name="Liang C."/>
            <person name="Lipzen A."/>
            <person name="Lutzoni F."/>
            <person name="Magnuson J."/>
            <person name="Mondo S."/>
            <person name="Nolan M."/>
            <person name="Ohm R."/>
            <person name="Pangilinan J."/>
            <person name="Park H.-J."/>
            <person name="Ramirez L."/>
            <person name="Alfaro M."/>
            <person name="Sun H."/>
            <person name="Tritt A."/>
            <person name="Yoshinaga Y."/>
            <person name="Zwiers L.-H."/>
            <person name="Turgeon B."/>
            <person name="Goodwin S."/>
            <person name="Spatafora J."/>
            <person name="Crous P."/>
            <person name="Grigoriev I."/>
        </authorList>
    </citation>
    <scope>NUCLEOTIDE SEQUENCE</scope>
    <source>
        <strain evidence="3">CBS 122681</strain>
    </source>
</reference>
<evidence type="ECO:0000259" key="2">
    <source>
        <dbReference type="Pfam" id="PF00266"/>
    </source>
</evidence>
<gene>
    <name evidence="3" type="ORF">K491DRAFT_765155</name>
</gene>
<proteinExistence type="predicted"/>
<dbReference type="PANTHER" id="PTHR14237">
    <property type="entry name" value="MOLYBDOPTERIN COFACTOR SULFURASE MOSC"/>
    <property type="match status" value="1"/>
</dbReference>
<dbReference type="InterPro" id="IPR015422">
    <property type="entry name" value="PyrdxlP-dep_Trfase_small"/>
</dbReference>
<evidence type="ECO:0000256" key="1">
    <source>
        <dbReference type="SAM" id="MobiDB-lite"/>
    </source>
</evidence>
<protein>
    <submittedName>
        <fullName evidence="3">PLP-dependent transferase</fullName>
    </submittedName>
</protein>
<keyword evidence="4" id="KW-1185">Reference proteome</keyword>
<dbReference type="Gene3D" id="3.40.640.10">
    <property type="entry name" value="Type I PLP-dependent aspartate aminotransferase-like (Major domain)"/>
    <property type="match status" value="1"/>
</dbReference>
<accession>A0A6A6TN78</accession>
<dbReference type="InterPro" id="IPR000192">
    <property type="entry name" value="Aminotrans_V_dom"/>
</dbReference>
<dbReference type="PANTHER" id="PTHR14237:SF80">
    <property type="entry name" value="MOLYBDENUM COFACTOR SULFURASE"/>
    <property type="match status" value="1"/>
</dbReference>
<sequence length="537" mass="59822">MVILSKDPQSDPVSGSPTPGEDAAPQRSSRDATCNTRQQTLYNKKIERIRIKDYRMLRGITYLDHAGTPPPSATLVQKFTKTLQADLLPNSHSSATADPNLSYRKTEETRLKVLQLFNASPDHFEVVFVCNATAGIKLVTDAFAGIPEGFDYYYHRDSHTSIVGVRELATTAHCLVSDDETLEWINNGFQLDEKRQEIRTTLFAYPAQSNMNGRRLSLSWPSSLRRNPAHSNTYSLLDASAYVSTSTLDLSDPSYAPHFTVLSFYKIFGFPNLGALVVRKDAAHIFNNRRYFGGGTTDMITCEGEKPWVARKKGRLCERLEDGTSPTHSIVALGIAIDTHHELFGGMESVAKHTGWLARCLYEKLAALRHANGRPVCEIYKDPKSTYGDTKTQGATIAFNIRKADGSWVGSSQVGEDALKRKIYIRTGSVCNPAGTAHALGLSTDDLEELYLNGFKCGEDSDIKYGPLGIVRVSFGAVSTLKNVDEVMAFMIACYYCELTIFVRQVSGVWLDMEWSHTYVFLSREKKVEYIRLLSLL</sequence>
<dbReference type="SUPFAM" id="SSF53383">
    <property type="entry name" value="PLP-dependent transferases"/>
    <property type="match status" value="1"/>
</dbReference>
<dbReference type="InterPro" id="IPR015424">
    <property type="entry name" value="PyrdxlP-dep_Trfase"/>
</dbReference>
<dbReference type="InterPro" id="IPR015421">
    <property type="entry name" value="PyrdxlP-dep_Trfase_major"/>
</dbReference>
<dbReference type="Gene3D" id="3.90.1150.10">
    <property type="entry name" value="Aspartate Aminotransferase, domain 1"/>
    <property type="match status" value="1"/>
</dbReference>
<dbReference type="GO" id="GO:0008265">
    <property type="term" value="F:molybdenum cofactor sulfurtransferase activity"/>
    <property type="evidence" value="ECO:0007669"/>
    <property type="project" value="TreeGrafter"/>
</dbReference>
<dbReference type="EMBL" id="MU004296">
    <property type="protein sequence ID" value="KAF2660916.1"/>
    <property type="molecule type" value="Genomic_DNA"/>
</dbReference>
<keyword evidence="3" id="KW-0808">Transferase</keyword>
<dbReference type="AlphaFoldDB" id="A0A6A6TN78"/>
<feature type="region of interest" description="Disordered" evidence="1">
    <location>
        <begin position="1"/>
        <end position="34"/>
    </location>
</feature>
<name>A0A6A6TN78_9PLEO</name>
<dbReference type="Pfam" id="PF00266">
    <property type="entry name" value="Aminotran_5"/>
    <property type="match status" value="1"/>
</dbReference>
<dbReference type="Proteomes" id="UP000799324">
    <property type="component" value="Unassembled WGS sequence"/>
</dbReference>
<dbReference type="OrthoDB" id="10264306at2759"/>
<evidence type="ECO:0000313" key="4">
    <source>
        <dbReference type="Proteomes" id="UP000799324"/>
    </source>
</evidence>
<organism evidence="3 4">
    <name type="scientific">Lophiostoma macrostomum CBS 122681</name>
    <dbReference type="NCBI Taxonomy" id="1314788"/>
    <lineage>
        <taxon>Eukaryota</taxon>
        <taxon>Fungi</taxon>
        <taxon>Dikarya</taxon>
        <taxon>Ascomycota</taxon>
        <taxon>Pezizomycotina</taxon>
        <taxon>Dothideomycetes</taxon>
        <taxon>Pleosporomycetidae</taxon>
        <taxon>Pleosporales</taxon>
        <taxon>Lophiostomataceae</taxon>
        <taxon>Lophiostoma</taxon>
    </lineage>
</organism>
<dbReference type="GO" id="GO:0043545">
    <property type="term" value="P:molybdopterin cofactor metabolic process"/>
    <property type="evidence" value="ECO:0007669"/>
    <property type="project" value="TreeGrafter"/>
</dbReference>
<evidence type="ECO:0000313" key="3">
    <source>
        <dbReference type="EMBL" id="KAF2660916.1"/>
    </source>
</evidence>